<dbReference type="Proteomes" id="UP000828390">
    <property type="component" value="Unassembled WGS sequence"/>
</dbReference>
<organism evidence="1 2">
    <name type="scientific">Dreissena polymorpha</name>
    <name type="common">Zebra mussel</name>
    <name type="synonym">Mytilus polymorpha</name>
    <dbReference type="NCBI Taxonomy" id="45954"/>
    <lineage>
        <taxon>Eukaryota</taxon>
        <taxon>Metazoa</taxon>
        <taxon>Spiralia</taxon>
        <taxon>Lophotrochozoa</taxon>
        <taxon>Mollusca</taxon>
        <taxon>Bivalvia</taxon>
        <taxon>Autobranchia</taxon>
        <taxon>Heteroconchia</taxon>
        <taxon>Euheterodonta</taxon>
        <taxon>Imparidentia</taxon>
        <taxon>Neoheterodontei</taxon>
        <taxon>Myida</taxon>
        <taxon>Dreissenoidea</taxon>
        <taxon>Dreissenidae</taxon>
        <taxon>Dreissena</taxon>
    </lineage>
</organism>
<gene>
    <name evidence="1" type="ORF">DPMN_083829</name>
</gene>
<accession>A0A9D3YA13</accession>
<evidence type="ECO:0000313" key="2">
    <source>
        <dbReference type="Proteomes" id="UP000828390"/>
    </source>
</evidence>
<dbReference type="AlphaFoldDB" id="A0A9D3YA13"/>
<evidence type="ECO:0000313" key="1">
    <source>
        <dbReference type="EMBL" id="KAH3696365.1"/>
    </source>
</evidence>
<sequence>MAWVSRVARRLCFGWPGRVECQGGSILDGLDEKSGKGALIWVAWVSRVARRLCFG</sequence>
<reference evidence="1" key="2">
    <citation type="submission" date="2020-11" db="EMBL/GenBank/DDBJ databases">
        <authorList>
            <person name="McCartney M.A."/>
            <person name="Auch B."/>
            <person name="Kono T."/>
            <person name="Mallez S."/>
            <person name="Becker A."/>
            <person name="Gohl D.M."/>
            <person name="Silverstein K.A.T."/>
            <person name="Koren S."/>
            <person name="Bechman K.B."/>
            <person name="Herman A."/>
            <person name="Abrahante J.E."/>
            <person name="Garbe J."/>
        </authorList>
    </citation>
    <scope>NUCLEOTIDE SEQUENCE</scope>
    <source>
        <strain evidence="1">Duluth1</strain>
        <tissue evidence="1">Whole animal</tissue>
    </source>
</reference>
<name>A0A9D3YA13_DREPO</name>
<keyword evidence="2" id="KW-1185">Reference proteome</keyword>
<comment type="caution">
    <text evidence="1">The sequence shown here is derived from an EMBL/GenBank/DDBJ whole genome shotgun (WGS) entry which is preliminary data.</text>
</comment>
<proteinExistence type="predicted"/>
<reference evidence="1" key="1">
    <citation type="journal article" date="2019" name="bioRxiv">
        <title>The Genome of the Zebra Mussel, Dreissena polymorpha: A Resource for Invasive Species Research.</title>
        <authorList>
            <person name="McCartney M.A."/>
            <person name="Auch B."/>
            <person name="Kono T."/>
            <person name="Mallez S."/>
            <person name="Zhang Y."/>
            <person name="Obille A."/>
            <person name="Becker A."/>
            <person name="Abrahante J.E."/>
            <person name="Garbe J."/>
            <person name="Badalamenti J.P."/>
            <person name="Herman A."/>
            <person name="Mangelson H."/>
            <person name="Liachko I."/>
            <person name="Sullivan S."/>
            <person name="Sone E.D."/>
            <person name="Koren S."/>
            <person name="Silverstein K.A.T."/>
            <person name="Beckman K.B."/>
            <person name="Gohl D.M."/>
        </authorList>
    </citation>
    <scope>NUCLEOTIDE SEQUENCE</scope>
    <source>
        <strain evidence="1">Duluth1</strain>
        <tissue evidence="1">Whole animal</tissue>
    </source>
</reference>
<dbReference type="EMBL" id="JAIWYP010000016">
    <property type="protein sequence ID" value="KAH3696365.1"/>
    <property type="molecule type" value="Genomic_DNA"/>
</dbReference>
<protein>
    <submittedName>
        <fullName evidence="1">Uncharacterized protein</fullName>
    </submittedName>
</protein>